<dbReference type="GO" id="GO:0022857">
    <property type="term" value="F:transmembrane transporter activity"/>
    <property type="evidence" value="ECO:0007669"/>
    <property type="project" value="InterPro"/>
</dbReference>
<sequence>MSILKKNSPSYPLLTFILTWAGFIILMSMYFPIPLTEEWMTTYHISETKAIWIGSSFALCYGICCLLYGPLSDQFGRKIFLIIGICILTIATFICAFLVQYEVLIVFRILQAIGAAAFVPISLVYVGEVFPPDQRLRAISFITSGFLISNIVAQVFGSIIYYYYGHKWIYIILAILYLATAILTILYLPKETSTKHQNSIILNFFNIKKLFFNKQLCISFFITFTLLFSLIGMYTILGQILSNAPFYFTENQILTVRAVGLLAIVASIFSKQITNRFGTIRSVKASMLLAALSLFIMGLSNSPLLVIMFSLFFVASIALVIPINMSLINERAATQRGTAILFNAFILFVGASIGPILTTKLMDYGNAFIAFSTVSIILLIGLFFSFQFEKESES</sequence>
<feature type="domain" description="Major facilitator superfamily (MFS) profile" evidence="9">
    <location>
        <begin position="14"/>
        <end position="393"/>
    </location>
</feature>
<feature type="transmembrane region" description="Helical" evidence="8">
    <location>
        <begin position="105"/>
        <end position="126"/>
    </location>
</feature>
<keyword evidence="11" id="KW-1185">Reference proteome</keyword>
<dbReference type="PANTHER" id="PTHR43271">
    <property type="entry name" value="BLL2771 PROTEIN"/>
    <property type="match status" value="1"/>
</dbReference>
<dbReference type="PROSITE" id="PS50850">
    <property type="entry name" value="MFS"/>
    <property type="match status" value="1"/>
</dbReference>
<dbReference type="Pfam" id="PF07690">
    <property type="entry name" value="MFS_1"/>
    <property type="match status" value="1"/>
</dbReference>
<dbReference type="Gene3D" id="1.20.1250.20">
    <property type="entry name" value="MFS general substrate transporter like domains"/>
    <property type="match status" value="1"/>
</dbReference>
<keyword evidence="6 8" id="KW-1133">Transmembrane helix</keyword>
<comment type="caution">
    <text evidence="10">The sequence shown here is derived from an EMBL/GenBank/DDBJ whole genome shotgun (WGS) entry which is preliminary data.</text>
</comment>
<feature type="transmembrane region" description="Helical" evidence="8">
    <location>
        <begin position="282"/>
        <end position="299"/>
    </location>
</feature>
<keyword evidence="4" id="KW-1003">Cell membrane</keyword>
<feature type="transmembrane region" description="Helical" evidence="8">
    <location>
        <begin position="168"/>
        <end position="188"/>
    </location>
</feature>
<feature type="transmembrane region" description="Helical" evidence="8">
    <location>
        <begin position="12"/>
        <end position="31"/>
    </location>
</feature>
<protein>
    <submittedName>
        <fullName evidence="10">MFS transporter</fullName>
    </submittedName>
</protein>
<evidence type="ECO:0000256" key="3">
    <source>
        <dbReference type="ARBA" id="ARBA00022448"/>
    </source>
</evidence>
<keyword evidence="7 8" id="KW-0472">Membrane</keyword>
<dbReference type="EMBL" id="RYYR01000030">
    <property type="protein sequence ID" value="RUL48704.1"/>
    <property type="molecule type" value="Genomic_DNA"/>
</dbReference>
<accession>A0A3S0P2F8</accession>
<dbReference type="SUPFAM" id="SSF103473">
    <property type="entry name" value="MFS general substrate transporter"/>
    <property type="match status" value="1"/>
</dbReference>
<reference evidence="10 11" key="1">
    <citation type="submission" date="2018-12" db="EMBL/GenBank/DDBJ databases">
        <title>Lysinibacillus antri sp. nov., isolated from a cave soil.</title>
        <authorList>
            <person name="Narsing Rao M.P."/>
            <person name="Zhang H."/>
            <person name="Dong Z.-Y."/>
            <person name="Niu X.-K."/>
            <person name="Zhang K."/>
            <person name="Fang B.-Z."/>
            <person name="Kang Y.-Q."/>
            <person name="Xiao M."/>
            <person name="Li W.-J."/>
        </authorList>
    </citation>
    <scope>NUCLEOTIDE SEQUENCE [LARGE SCALE GENOMIC DNA]</scope>
    <source>
        <strain evidence="10 11">SYSU K30002</strain>
    </source>
</reference>
<evidence type="ECO:0000313" key="11">
    <source>
        <dbReference type="Proteomes" id="UP000287910"/>
    </source>
</evidence>
<feature type="transmembrane region" description="Helical" evidence="8">
    <location>
        <begin position="216"/>
        <end position="241"/>
    </location>
</feature>
<evidence type="ECO:0000256" key="2">
    <source>
        <dbReference type="ARBA" id="ARBA00008335"/>
    </source>
</evidence>
<evidence type="ECO:0000256" key="1">
    <source>
        <dbReference type="ARBA" id="ARBA00004651"/>
    </source>
</evidence>
<dbReference type="Proteomes" id="UP000287910">
    <property type="component" value="Unassembled WGS sequence"/>
</dbReference>
<feature type="transmembrane region" description="Helical" evidence="8">
    <location>
        <begin position="80"/>
        <end position="99"/>
    </location>
</feature>
<comment type="subcellular location">
    <subcellularLocation>
        <location evidence="1">Cell membrane</location>
        <topology evidence="1">Multi-pass membrane protein</topology>
    </subcellularLocation>
</comment>
<feature type="transmembrane region" description="Helical" evidence="8">
    <location>
        <begin position="364"/>
        <end position="386"/>
    </location>
</feature>
<dbReference type="RefSeq" id="WP_126660301.1">
    <property type="nucleotide sequence ID" value="NZ_RYYR01000030.1"/>
</dbReference>
<dbReference type="InterPro" id="IPR036259">
    <property type="entry name" value="MFS_trans_sf"/>
</dbReference>
<feature type="transmembrane region" description="Helical" evidence="8">
    <location>
        <begin position="138"/>
        <end position="162"/>
    </location>
</feature>
<dbReference type="CDD" id="cd17324">
    <property type="entry name" value="MFS_NepI_like"/>
    <property type="match status" value="1"/>
</dbReference>
<keyword evidence="3" id="KW-0813">Transport</keyword>
<evidence type="ECO:0000256" key="7">
    <source>
        <dbReference type="ARBA" id="ARBA00023136"/>
    </source>
</evidence>
<feature type="transmembrane region" description="Helical" evidence="8">
    <location>
        <begin position="253"/>
        <end position="270"/>
    </location>
</feature>
<dbReference type="GO" id="GO:0005886">
    <property type="term" value="C:plasma membrane"/>
    <property type="evidence" value="ECO:0007669"/>
    <property type="project" value="UniProtKB-SubCell"/>
</dbReference>
<keyword evidence="5 8" id="KW-0812">Transmembrane</keyword>
<evidence type="ECO:0000256" key="8">
    <source>
        <dbReference type="SAM" id="Phobius"/>
    </source>
</evidence>
<comment type="similarity">
    <text evidence="2">Belongs to the major facilitator superfamily.</text>
</comment>
<evidence type="ECO:0000256" key="6">
    <source>
        <dbReference type="ARBA" id="ARBA00022989"/>
    </source>
</evidence>
<organism evidence="10 11">
    <name type="scientific">Lysinibacillus antri</name>
    <dbReference type="NCBI Taxonomy" id="2498145"/>
    <lineage>
        <taxon>Bacteria</taxon>
        <taxon>Bacillati</taxon>
        <taxon>Bacillota</taxon>
        <taxon>Bacilli</taxon>
        <taxon>Bacillales</taxon>
        <taxon>Bacillaceae</taxon>
        <taxon>Lysinibacillus</taxon>
    </lineage>
</organism>
<dbReference type="InterPro" id="IPR011701">
    <property type="entry name" value="MFS"/>
</dbReference>
<dbReference type="AlphaFoldDB" id="A0A3S0P2F8"/>
<evidence type="ECO:0000256" key="4">
    <source>
        <dbReference type="ARBA" id="ARBA00022475"/>
    </source>
</evidence>
<dbReference type="InterPro" id="IPR020846">
    <property type="entry name" value="MFS_dom"/>
</dbReference>
<gene>
    <name evidence="10" type="ORF">EK386_16615</name>
</gene>
<evidence type="ECO:0000259" key="9">
    <source>
        <dbReference type="PROSITE" id="PS50850"/>
    </source>
</evidence>
<name>A0A3S0P2F8_9BACI</name>
<feature type="transmembrane region" description="Helical" evidence="8">
    <location>
        <begin position="51"/>
        <end position="68"/>
    </location>
</feature>
<evidence type="ECO:0000313" key="10">
    <source>
        <dbReference type="EMBL" id="RUL48704.1"/>
    </source>
</evidence>
<feature type="transmembrane region" description="Helical" evidence="8">
    <location>
        <begin position="340"/>
        <end position="358"/>
    </location>
</feature>
<proteinExistence type="inferred from homology"/>
<feature type="transmembrane region" description="Helical" evidence="8">
    <location>
        <begin position="305"/>
        <end position="328"/>
    </location>
</feature>
<dbReference type="PANTHER" id="PTHR43271:SF2">
    <property type="entry name" value="BLL2771 PROTEIN"/>
    <property type="match status" value="1"/>
</dbReference>
<evidence type="ECO:0000256" key="5">
    <source>
        <dbReference type="ARBA" id="ARBA00022692"/>
    </source>
</evidence>